<sequence length="191" mass="21188">MRLALAEEGEHVVLPLRSTAVEQSSQEAFERTRTLSAELYALFQQGKRIGAIVRAADVHRATVHNAIRCQGQLLRRRHARPSGMLTPFQHVLQAAWDAGGRNASQLFRDLVQARSAGSRRSVILWAQERREVPAPTTPGPFRESALRNRSVATAPSQRVPTMTVRTASWFLFSLPAELEEDQRAGGTVADL</sequence>
<reference evidence="1" key="2">
    <citation type="submission" date="2020-09" db="EMBL/GenBank/DDBJ databases">
        <authorList>
            <person name="Sun Q."/>
            <person name="Ohkuma M."/>
        </authorList>
    </citation>
    <scope>NUCLEOTIDE SEQUENCE</scope>
    <source>
        <strain evidence="1">JCM 31311</strain>
    </source>
</reference>
<keyword evidence="2" id="KW-1185">Reference proteome</keyword>
<evidence type="ECO:0008006" key="3">
    <source>
        <dbReference type="Google" id="ProtNLM"/>
    </source>
</evidence>
<name>A0A918F8J1_9DEIO</name>
<proteinExistence type="predicted"/>
<accession>A0A918F8J1</accession>
<reference evidence="1" key="1">
    <citation type="journal article" date="2014" name="Int. J. Syst. Evol. Microbiol.">
        <title>Complete genome sequence of Corynebacterium casei LMG S-19264T (=DSM 44701T), isolated from a smear-ripened cheese.</title>
        <authorList>
            <consortium name="US DOE Joint Genome Institute (JGI-PGF)"/>
            <person name="Walter F."/>
            <person name="Albersmeier A."/>
            <person name="Kalinowski J."/>
            <person name="Ruckert C."/>
        </authorList>
    </citation>
    <scope>NUCLEOTIDE SEQUENCE</scope>
    <source>
        <strain evidence="1">JCM 31311</strain>
    </source>
</reference>
<dbReference type="EMBL" id="BMQL01000023">
    <property type="protein sequence ID" value="GGR19225.1"/>
    <property type="molecule type" value="Genomic_DNA"/>
</dbReference>
<dbReference type="AlphaFoldDB" id="A0A918F8J1"/>
<evidence type="ECO:0000313" key="1">
    <source>
        <dbReference type="EMBL" id="GGR19225.1"/>
    </source>
</evidence>
<dbReference type="Proteomes" id="UP000603865">
    <property type="component" value="Unassembled WGS sequence"/>
</dbReference>
<protein>
    <recommendedName>
        <fullName evidence="3">Transposase</fullName>
    </recommendedName>
</protein>
<organism evidence="1 2">
    <name type="scientific">Deinococcus ruber</name>
    <dbReference type="NCBI Taxonomy" id="1848197"/>
    <lineage>
        <taxon>Bacteria</taxon>
        <taxon>Thermotogati</taxon>
        <taxon>Deinococcota</taxon>
        <taxon>Deinococci</taxon>
        <taxon>Deinococcales</taxon>
        <taxon>Deinococcaceae</taxon>
        <taxon>Deinococcus</taxon>
    </lineage>
</organism>
<comment type="caution">
    <text evidence="1">The sequence shown here is derived from an EMBL/GenBank/DDBJ whole genome shotgun (WGS) entry which is preliminary data.</text>
</comment>
<gene>
    <name evidence="1" type="ORF">GCM10008957_34660</name>
</gene>
<evidence type="ECO:0000313" key="2">
    <source>
        <dbReference type="Proteomes" id="UP000603865"/>
    </source>
</evidence>